<name>A0A069QDR0_HOYLO</name>
<evidence type="ECO:0000259" key="1">
    <source>
        <dbReference type="Pfam" id="PF13460"/>
    </source>
</evidence>
<reference evidence="2 3" key="1">
    <citation type="submission" date="2013-08" db="EMBL/GenBank/DDBJ databases">
        <authorList>
            <person name="Weinstock G."/>
            <person name="Sodergren E."/>
            <person name="Wylie T."/>
            <person name="Fulton L."/>
            <person name="Fulton R."/>
            <person name="Fronick C."/>
            <person name="O'Laughlin M."/>
            <person name="Godfrey J."/>
            <person name="Miner T."/>
            <person name="Herter B."/>
            <person name="Appelbaum E."/>
            <person name="Cordes M."/>
            <person name="Lek S."/>
            <person name="Wollam A."/>
            <person name="Pepin K.H."/>
            <person name="Palsikar V.B."/>
            <person name="Mitreva M."/>
            <person name="Wilson R.K."/>
        </authorList>
    </citation>
    <scope>NUCLEOTIDE SEQUENCE [LARGE SCALE GENOMIC DNA]</scope>
    <source>
        <strain evidence="2 3">ATCC 15930</strain>
    </source>
</reference>
<feature type="domain" description="NAD(P)-binding" evidence="1">
    <location>
        <begin position="23"/>
        <end position="207"/>
    </location>
</feature>
<evidence type="ECO:0000313" key="2">
    <source>
        <dbReference type="EMBL" id="KDR50787.1"/>
    </source>
</evidence>
<sequence length="300" mass="33775">MMIMQTDNEQSQAAERTRVLLAGATGYLGRFILNELQCRNYSTRVIVRTPSRLGTVTPNVDVRVGEVTQADTLKGVCEDIDVVISTVGITRQKDGMTYMDVDFQANANLIDEAKRSGVKCFIYVSVFNGEQMRHLKICEAKERLGDYLKNSGLDYCIVRPTGFFSDMGDFLKMAKGGSVWLFGNGMLRMNPIHGADLARAVVDAMDNHQHELNIGGPDVLTHNQIAELALRAYGKQPRVRHLPDFVRRSTLFLLRKLTSAKTYGPLEFFLTAMAMDMQAPTYGEERLEDFFKKEVEAERK</sequence>
<dbReference type="SUPFAM" id="SSF51735">
    <property type="entry name" value="NAD(P)-binding Rossmann-fold domains"/>
    <property type="match status" value="1"/>
</dbReference>
<gene>
    <name evidence="2" type="ORF">HMPREF1991_03159</name>
</gene>
<comment type="caution">
    <text evidence="2">The sequence shown here is derived from an EMBL/GenBank/DDBJ whole genome shotgun (WGS) entry which is preliminary data.</text>
</comment>
<dbReference type="HOGENOM" id="CLU_007383_6_6_10"/>
<dbReference type="RefSeq" id="WP_018967535.1">
    <property type="nucleotide sequence ID" value="NZ_KB899215.1"/>
</dbReference>
<evidence type="ECO:0000313" key="3">
    <source>
        <dbReference type="Proteomes" id="UP000027442"/>
    </source>
</evidence>
<dbReference type="CDD" id="cd05243">
    <property type="entry name" value="SDR_a5"/>
    <property type="match status" value="1"/>
</dbReference>
<proteinExistence type="predicted"/>
<organism evidence="2 3">
    <name type="scientific">Hoylesella loescheii DSM 19665 = JCM 12249 = ATCC 15930</name>
    <dbReference type="NCBI Taxonomy" id="1122985"/>
    <lineage>
        <taxon>Bacteria</taxon>
        <taxon>Pseudomonadati</taxon>
        <taxon>Bacteroidota</taxon>
        <taxon>Bacteroidia</taxon>
        <taxon>Bacteroidales</taxon>
        <taxon>Prevotellaceae</taxon>
        <taxon>Hoylesella</taxon>
    </lineage>
</organism>
<dbReference type="Gene3D" id="3.40.50.720">
    <property type="entry name" value="NAD(P)-binding Rossmann-like Domain"/>
    <property type="match status" value="1"/>
</dbReference>
<dbReference type="EMBL" id="JNGW01000139">
    <property type="protein sequence ID" value="KDR50787.1"/>
    <property type="molecule type" value="Genomic_DNA"/>
</dbReference>
<keyword evidence="3" id="KW-1185">Reference proteome</keyword>
<dbReference type="PATRIC" id="fig|1122985.7.peg.3272"/>
<dbReference type="Pfam" id="PF13460">
    <property type="entry name" value="NAD_binding_10"/>
    <property type="match status" value="1"/>
</dbReference>
<dbReference type="AlphaFoldDB" id="A0A069QDR0"/>
<dbReference type="PANTHER" id="PTHR15020:SF50">
    <property type="entry name" value="UPF0659 PROTEIN YMR090W"/>
    <property type="match status" value="1"/>
</dbReference>
<dbReference type="InterPro" id="IPR016040">
    <property type="entry name" value="NAD(P)-bd_dom"/>
</dbReference>
<dbReference type="Proteomes" id="UP000027442">
    <property type="component" value="Unassembled WGS sequence"/>
</dbReference>
<dbReference type="PANTHER" id="PTHR15020">
    <property type="entry name" value="FLAVIN REDUCTASE-RELATED"/>
    <property type="match status" value="1"/>
</dbReference>
<dbReference type="InterPro" id="IPR036291">
    <property type="entry name" value="NAD(P)-bd_dom_sf"/>
</dbReference>
<protein>
    <submittedName>
        <fullName evidence="2">NAD dependent epimerase/dehydratase family protein</fullName>
    </submittedName>
</protein>
<accession>A0A069QDR0</accession>
<dbReference type="eggNOG" id="COG0702">
    <property type="taxonomic scope" value="Bacteria"/>
</dbReference>